<dbReference type="Proteomes" id="UP001295444">
    <property type="component" value="Chromosome 05"/>
</dbReference>
<feature type="region of interest" description="Disordered" evidence="1">
    <location>
        <begin position="1"/>
        <end position="95"/>
    </location>
</feature>
<evidence type="ECO:0000313" key="3">
    <source>
        <dbReference type="Proteomes" id="UP001295444"/>
    </source>
</evidence>
<dbReference type="EMBL" id="OW240916">
    <property type="protein sequence ID" value="CAH2297176.1"/>
    <property type="molecule type" value="Genomic_DNA"/>
</dbReference>
<feature type="non-terminal residue" evidence="2">
    <location>
        <position position="247"/>
    </location>
</feature>
<reference evidence="2" key="1">
    <citation type="submission" date="2022-03" db="EMBL/GenBank/DDBJ databases">
        <authorList>
            <person name="Alioto T."/>
            <person name="Alioto T."/>
            <person name="Gomez Garrido J."/>
        </authorList>
    </citation>
    <scope>NUCLEOTIDE SEQUENCE</scope>
</reference>
<protein>
    <submittedName>
        <fullName evidence="2">Uncharacterized protein</fullName>
    </submittedName>
</protein>
<evidence type="ECO:0000256" key="1">
    <source>
        <dbReference type="SAM" id="MobiDB-lite"/>
    </source>
</evidence>
<keyword evidence="3" id="KW-1185">Reference proteome</keyword>
<sequence>MAAPSHSAPLMPVLPGDYSPQAHNLPATPASGNPSFPPVLTPQVIPSRRRAQTTDEDENDEGSQGSLELVESQPHRSIDDPFGHAGRGNRGDQAPPKYVAFNPTQASALIKSLPDPEKQPMPFYRGIVQIQKTYSAAWRDLLSICAIKAGDAYWPSMSRHLNADLLTSDTDYPSGVTFCSQVKEWAKDKLADQAAGITDVIQEKGESVERFHARLFQMFTDLGFDRTDKIHSQMLSGAFVQGVKDYI</sequence>
<organism evidence="2 3">
    <name type="scientific">Pelobates cultripes</name>
    <name type="common">Western spadefoot toad</name>
    <dbReference type="NCBI Taxonomy" id="61616"/>
    <lineage>
        <taxon>Eukaryota</taxon>
        <taxon>Metazoa</taxon>
        <taxon>Chordata</taxon>
        <taxon>Craniata</taxon>
        <taxon>Vertebrata</taxon>
        <taxon>Euteleostomi</taxon>
        <taxon>Amphibia</taxon>
        <taxon>Batrachia</taxon>
        <taxon>Anura</taxon>
        <taxon>Pelobatoidea</taxon>
        <taxon>Pelobatidae</taxon>
        <taxon>Pelobates</taxon>
    </lineage>
</organism>
<evidence type="ECO:0000313" key="2">
    <source>
        <dbReference type="EMBL" id="CAH2297176.1"/>
    </source>
</evidence>
<proteinExistence type="predicted"/>
<accession>A0AAD1W966</accession>
<feature type="compositionally biased region" description="Basic and acidic residues" evidence="1">
    <location>
        <begin position="73"/>
        <end position="82"/>
    </location>
</feature>
<name>A0AAD1W966_PELCU</name>
<gene>
    <name evidence="2" type="ORF">PECUL_23A006193</name>
</gene>
<dbReference type="AlphaFoldDB" id="A0AAD1W966"/>